<feature type="compositionally biased region" description="Basic and acidic residues" evidence="1">
    <location>
        <begin position="134"/>
        <end position="147"/>
    </location>
</feature>
<dbReference type="Proteomes" id="UP000509626">
    <property type="component" value="Chromosome"/>
</dbReference>
<reference evidence="3 4" key="1">
    <citation type="submission" date="2020-06" db="EMBL/GenBank/DDBJ databases">
        <title>NJ-3-1, isolated from saline soil.</title>
        <authorList>
            <person name="Cui H.L."/>
            <person name="Shi X."/>
        </authorList>
    </citation>
    <scope>NUCLEOTIDE SEQUENCE [LARGE SCALE GENOMIC DNA]</scope>
    <source>
        <strain evidence="3 4">NJ-3-1</strain>
    </source>
</reference>
<dbReference type="InterPro" id="IPR041025">
    <property type="entry name" value="HNH_repeat"/>
</dbReference>
<dbReference type="KEGG" id="halu:HUG12_02320"/>
<feature type="domain" description="HNH nuclease" evidence="2">
    <location>
        <begin position="309"/>
        <end position="360"/>
    </location>
</feature>
<accession>A0A7D5QAY3</accession>
<dbReference type="RefSeq" id="WP_179267227.1">
    <property type="nucleotide sequence ID" value="NZ_CP058579.1"/>
</dbReference>
<sequence length="414" mass="47286">MDKTLTSNRLIADLRSFAEKVDGVPTVRGMRENGPHSPYYYKQEFGSWHDALRAADIQPTHGVEWDVSRERLLRALGSVDDIVDRPPRRADVEEHGEYPYILYDEEFESFVVALEEAGIDPDEKQYRFSSIETPEEKRGSANIEKLRNNGPTASTEMPQSVSTKDRQRGVWKFHVDSGSTNPSEPIYYLNGEHSPGLVIHRFFQQNPHVLEHRDPHGIKIAIRKHKPSWKGIGKEIVDRLLEQGVGSQRILDDLELEEDHSVQDLAEILRQVTEADLRVYSDDSELEKVKREKREAAFREVIYDLYDGCAICGGLIESPDGSHNLEAAHILPKAHGGPDLPQNGLALCSRHHWAFDHGWFELNEEYEISLQGHAELVGYDELKQYDGECLRVPSEKALQPYADYINQRNEGLDR</sequence>
<dbReference type="Gene3D" id="1.10.30.50">
    <property type="match status" value="1"/>
</dbReference>
<evidence type="ECO:0000259" key="2">
    <source>
        <dbReference type="Pfam" id="PF13391"/>
    </source>
</evidence>
<name>A0A7D5QAY3_9EURY</name>
<organism evidence="3 4">
    <name type="scientific">Halorarum salinum</name>
    <dbReference type="NCBI Taxonomy" id="2743089"/>
    <lineage>
        <taxon>Archaea</taxon>
        <taxon>Methanobacteriati</taxon>
        <taxon>Methanobacteriota</taxon>
        <taxon>Stenosarchaea group</taxon>
        <taxon>Halobacteria</taxon>
        <taxon>Halobacteriales</taxon>
        <taxon>Haloferacaceae</taxon>
        <taxon>Halorarum</taxon>
    </lineage>
</organism>
<keyword evidence="4" id="KW-1185">Reference proteome</keyword>
<evidence type="ECO:0000256" key="1">
    <source>
        <dbReference type="SAM" id="MobiDB-lite"/>
    </source>
</evidence>
<dbReference type="GeneID" id="56036257"/>
<dbReference type="OrthoDB" id="11472at2157"/>
<dbReference type="GO" id="GO:0004519">
    <property type="term" value="F:endonuclease activity"/>
    <property type="evidence" value="ECO:0007669"/>
    <property type="project" value="UniProtKB-KW"/>
</dbReference>
<dbReference type="Pfam" id="PF13391">
    <property type="entry name" value="HNH_2"/>
    <property type="match status" value="1"/>
</dbReference>
<dbReference type="SMR" id="A0A7D5QAY3"/>
<feature type="region of interest" description="Disordered" evidence="1">
    <location>
        <begin position="132"/>
        <end position="166"/>
    </location>
</feature>
<evidence type="ECO:0000313" key="4">
    <source>
        <dbReference type="Proteomes" id="UP000509626"/>
    </source>
</evidence>
<dbReference type="AlphaFoldDB" id="A0A7D5QAY3"/>
<dbReference type="CDD" id="cd00085">
    <property type="entry name" value="HNHc"/>
    <property type="match status" value="1"/>
</dbReference>
<keyword evidence="3" id="KW-0540">Nuclease</keyword>
<dbReference type="Pfam" id="PF18780">
    <property type="entry name" value="HNH_repeat"/>
    <property type="match status" value="2"/>
</dbReference>
<keyword evidence="3" id="KW-0378">Hydrolase</keyword>
<protein>
    <submittedName>
        <fullName evidence="3">HNH endonuclease</fullName>
    </submittedName>
</protein>
<gene>
    <name evidence="3" type="ORF">HUG12_02320</name>
</gene>
<keyword evidence="3" id="KW-0255">Endonuclease</keyword>
<feature type="compositionally biased region" description="Polar residues" evidence="1">
    <location>
        <begin position="149"/>
        <end position="162"/>
    </location>
</feature>
<dbReference type="EMBL" id="CP058579">
    <property type="protein sequence ID" value="QLG60641.1"/>
    <property type="molecule type" value="Genomic_DNA"/>
</dbReference>
<proteinExistence type="predicted"/>
<dbReference type="InterPro" id="IPR003615">
    <property type="entry name" value="HNH_nuc"/>
</dbReference>
<evidence type="ECO:0000313" key="3">
    <source>
        <dbReference type="EMBL" id="QLG60641.1"/>
    </source>
</evidence>